<reference evidence="1" key="2">
    <citation type="journal article" date="2021" name="PeerJ">
        <title>Extensive microbial diversity within the chicken gut microbiome revealed by metagenomics and culture.</title>
        <authorList>
            <person name="Gilroy R."/>
            <person name="Ravi A."/>
            <person name="Getino M."/>
            <person name="Pursley I."/>
            <person name="Horton D.L."/>
            <person name="Alikhan N.F."/>
            <person name="Baker D."/>
            <person name="Gharbi K."/>
            <person name="Hall N."/>
            <person name="Watson M."/>
            <person name="Adriaenssens E.M."/>
            <person name="Foster-Nyarko E."/>
            <person name="Jarju S."/>
            <person name="Secka A."/>
            <person name="Antonio M."/>
            <person name="Oren A."/>
            <person name="Chaudhuri R.R."/>
            <person name="La Ragione R."/>
            <person name="Hildebrand F."/>
            <person name="Pallen M.J."/>
        </authorList>
    </citation>
    <scope>NUCLEOTIDE SEQUENCE</scope>
    <source>
        <strain evidence="1">6276</strain>
    </source>
</reference>
<reference evidence="1" key="1">
    <citation type="submission" date="2020-10" db="EMBL/GenBank/DDBJ databases">
        <authorList>
            <person name="Gilroy R."/>
        </authorList>
    </citation>
    <scope>NUCLEOTIDE SEQUENCE</scope>
    <source>
        <strain evidence="1">6276</strain>
    </source>
</reference>
<dbReference type="AlphaFoldDB" id="A0A9D1EZB5"/>
<name>A0A9D1EZB5_9BACT</name>
<evidence type="ECO:0000313" key="2">
    <source>
        <dbReference type="Proteomes" id="UP000823928"/>
    </source>
</evidence>
<accession>A0A9D1EZB5</accession>
<gene>
    <name evidence="1" type="ORF">IAC10_08605</name>
</gene>
<sequence length="296" mass="33248">MTEKQIEILIDFQKAIIGIKGNKALIQEDYYNALVNLNSKIQSALRDEYKPVGLMFAQAREIDLTKTLYSSTKTQYIYNDSELDRCADVMLATIDGIIAKIPNYEHICQVRADIKRAKSAPAKKRKEIVVELVSKYSGIIKFDKTVLDFAKPDEPFSLKEDQSYPILQGVIGRLELYLGSLSMDKPKSVKSTAKTTNINVTQTQNNSQVQNVATDINVSIQNCLKDLDDCETLSEQELEDIKAQLGEIKQLLADKRGKKKTIKEKISSILKWVADKGTDVMIAVLPTLITTLNLIK</sequence>
<dbReference type="Proteomes" id="UP000823928">
    <property type="component" value="Unassembled WGS sequence"/>
</dbReference>
<evidence type="ECO:0000313" key="1">
    <source>
        <dbReference type="EMBL" id="HIS36673.1"/>
    </source>
</evidence>
<protein>
    <recommendedName>
        <fullName evidence="3">AbiTii domain-containing protein</fullName>
    </recommendedName>
</protein>
<proteinExistence type="predicted"/>
<comment type="caution">
    <text evidence="1">The sequence shown here is derived from an EMBL/GenBank/DDBJ whole genome shotgun (WGS) entry which is preliminary data.</text>
</comment>
<organism evidence="1 2">
    <name type="scientific">Candidatus Scatousia excrementigallinarum</name>
    <dbReference type="NCBI Taxonomy" id="2840935"/>
    <lineage>
        <taxon>Bacteria</taxon>
        <taxon>Candidatus Scatousia</taxon>
    </lineage>
</organism>
<evidence type="ECO:0008006" key="3">
    <source>
        <dbReference type="Google" id="ProtNLM"/>
    </source>
</evidence>
<dbReference type="EMBL" id="DVIU01000169">
    <property type="protein sequence ID" value="HIS36673.1"/>
    <property type="molecule type" value="Genomic_DNA"/>
</dbReference>